<accession>A0A4Z1L0F8</accession>
<protein>
    <submittedName>
        <fullName evidence="1">Uncharacterized protein</fullName>
    </submittedName>
</protein>
<dbReference type="EMBL" id="PQXO01000070">
    <property type="protein sequence ID" value="TGO90292.1"/>
    <property type="molecule type" value="Genomic_DNA"/>
</dbReference>
<name>A0A4Z1L0F8_9HELO</name>
<dbReference type="Proteomes" id="UP000297280">
    <property type="component" value="Unassembled WGS sequence"/>
</dbReference>
<gene>
    <name evidence="1" type="ORF">BPOR_0070g00040</name>
</gene>
<organism evidence="1 2">
    <name type="scientific">Botrytis porri</name>
    <dbReference type="NCBI Taxonomy" id="87229"/>
    <lineage>
        <taxon>Eukaryota</taxon>
        <taxon>Fungi</taxon>
        <taxon>Dikarya</taxon>
        <taxon>Ascomycota</taxon>
        <taxon>Pezizomycotina</taxon>
        <taxon>Leotiomycetes</taxon>
        <taxon>Helotiales</taxon>
        <taxon>Sclerotiniaceae</taxon>
        <taxon>Botrytis</taxon>
    </lineage>
</organism>
<dbReference type="AlphaFoldDB" id="A0A4Z1L0F8"/>
<proteinExistence type="predicted"/>
<keyword evidence="2" id="KW-1185">Reference proteome</keyword>
<reference evidence="1 2" key="1">
    <citation type="submission" date="2017-12" db="EMBL/GenBank/DDBJ databases">
        <title>Comparative genomics of Botrytis spp.</title>
        <authorList>
            <person name="Valero-Jimenez C.A."/>
            <person name="Tapia P."/>
            <person name="Veloso J."/>
            <person name="Silva-Moreno E."/>
            <person name="Staats M."/>
            <person name="Valdes J.H."/>
            <person name="Van Kan J.A.L."/>
        </authorList>
    </citation>
    <scope>NUCLEOTIDE SEQUENCE [LARGE SCALE GENOMIC DNA]</scope>
    <source>
        <strain evidence="1 2">MUCL3349</strain>
    </source>
</reference>
<evidence type="ECO:0000313" key="1">
    <source>
        <dbReference type="EMBL" id="TGO90292.1"/>
    </source>
</evidence>
<comment type="caution">
    <text evidence="1">The sequence shown here is derived from an EMBL/GenBank/DDBJ whole genome shotgun (WGS) entry which is preliminary data.</text>
</comment>
<evidence type="ECO:0000313" key="2">
    <source>
        <dbReference type="Proteomes" id="UP000297280"/>
    </source>
</evidence>
<sequence length="154" mass="17319">MTAPRSKGPSLKSVQQAIADGENYGDQKYSGLRIVFNQPPPPFNLPRKFTPSIGPNFAWRRATQNGKNSFDFTTPFETNLTIQATLNHFHDKMKLEKLVTQGKRKADLDAKEKMANSIRLHNTVTVASIWKLGSSQVTEVCAILSAFLSIWLRR</sequence>